<dbReference type="InterPro" id="IPR018721">
    <property type="entry name" value="DUF2252"/>
</dbReference>
<organism evidence="2 3">
    <name type="scientific">Caballeronia telluris</name>
    <dbReference type="NCBI Taxonomy" id="326475"/>
    <lineage>
        <taxon>Bacteria</taxon>
        <taxon>Pseudomonadati</taxon>
        <taxon>Pseudomonadota</taxon>
        <taxon>Betaproteobacteria</taxon>
        <taxon>Burkholderiales</taxon>
        <taxon>Burkholderiaceae</taxon>
        <taxon>Caballeronia</taxon>
    </lineage>
</organism>
<evidence type="ECO:0000256" key="1">
    <source>
        <dbReference type="SAM" id="MobiDB-lite"/>
    </source>
</evidence>
<dbReference type="RefSeq" id="WP_087631108.1">
    <property type="nucleotide sequence ID" value="NZ_FCNZ02000010.1"/>
</dbReference>
<reference evidence="2" key="1">
    <citation type="submission" date="2016-01" db="EMBL/GenBank/DDBJ databases">
        <authorList>
            <person name="Peeters Charlotte."/>
        </authorList>
    </citation>
    <scope>NUCLEOTIDE SEQUENCE</scope>
    <source>
        <strain evidence="2">LMG 22936</strain>
    </source>
</reference>
<evidence type="ECO:0000313" key="2">
    <source>
        <dbReference type="EMBL" id="SAL56204.1"/>
    </source>
</evidence>
<evidence type="ECO:0000313" key="3">
    <source>
        <dbReference type="Proteomes" id="UP000054717"/>
    </source>
</evidence>
<feature type="region of interest" description="Disordered" evidence="1">
    <location>
        <begin position="1"/>
        <end position="32"/>
    </location>
</feature>
<sequence>MPTPASSTKDSPSNRHAAGGTADESRATGRSLRDAVSFDAHADWHPAPGRPDPVERVLAVNAGRQERLIPLRMARMAESPFAFLRGSATVMAWDLAQSPSIGHNVMIDGDAHVSNFGLFRTPRQDVVFDLNDFDETLVAPWEWDLKRLTASINVAARENGVDAEGRARAVRSACAAYRTTMAELAQVSPYDLWQMRSYASATHIDAPTHLNAAERATIEKTVERAMKRSHATMLAKVAEPAGKSWRFKDDPPILTKLDAAERNHVVDGLKAYLLTIAGEWRMMLERYDVADVAHRVVGVGSVGTRAYLVLLIGRALGDPLFIQVKEGIVPAAAPFVPPLDEPFRHQGRRVVHGQRLLQSSSDALLGWTTISGRDFYVRQMKDMRGSIPVDWLHGATFDFYAWCLGLLLARAHARTGDAALIAGYCGSSDKLDAAYAGWAERYGTQTVADHAAFVAAIAKGRIVAAVLEK</sequence>
<dbReference type="STRING" id="326475.AWB66_03077"/>
<dbReference type="Proteomes" id="UP000054717">
    <property type="component" value="Unassembled WGS sequence"/>
</dbReference>
<accession>A0A158II32</accession>
<comment type="caution">
    <text evidence="2">The sequence shown here is derived from an EMBL/GenBank/DDBJ whole genome shotgun (WGS) entry which is preliminary data.</text>
</comment>
<protein>
    <recommendedName>
        <fullName evidence="4">DUF2252 domain-containing protein</fullName>
    </recommendedName>
</protein>
<dbReference type="AlphaFoldDB" id="A0A158II32"/>
<dbReference type="Pfam" id="PF10009">
    <property type="entry name" value="DUF2252"/>
    <property type="match status" value="1"/>
</dbReference>
<proteinExistence type="predicted"/>
<gene>
    <name evidence="2" type="ORF">AWB66_03077</name>
</gene>
<name>A0A158II32_9BURK</name>
<evidence type="ECO:0008006" key="4">
    <source>
        <dbReference type="Google" id="ProtNLM"/>
    </source>
</evidence>
<feature type="compositionally biased region" description="Basic and acidic residues" evidence="1">
    <location>
        <begin position="23"/>
        <end position="32"/>
    </location>
</feature>
<dbReference type="PANTHER" id="PTHR39441:SF1">
    <property type="entry name" value="DUF2252 DOMAIN-CONTAINING PROTEIN"/>
    <property type="match status" value="1"/>
</dbReference>
<keyword evidence="3" id="KW-1185">Reference proteome</keyword>
<feature type="compositionally biased region" description="Polar residues" evidence="1">
    <location>
        <begin position="1"/>
        <end position="11"/>
    </location>
</feature>
<dbReference type="PANTHER" id="PTHR39441">
    <property type="entry name" value="DUF2252 DOMAIN-CONTAINING PROTEIN"/>
    <property type="match status" value="1"/>
</dbReference>
<dbReference type="EMBL" id="FCNZ02000010">
    <property type="protein sequence ID" value="SAL56204.1"/>
    <property type="molecule type" value="Genomic_DNA"/>
</dbReference>